<dbReference type="GO" id="GO:0008932">
    <property type="term" value="F:lytic endotransglycosylase activity"/>
    <property type="evidence" value="ECO:0007669"/>
    <property type="project" value="TreeGrafter"/>
</dbReference>
<dbReference type="PROSITE" id="PS51782">
    <property type="entry name" value="LYSM"/>
    <property type="match status" value="1"/>
</dbReference>
<dbReference type="EMBL" id="CAFBLJ010000012">
    <property type="protein sequence ID" value="CAB4859559.1"/>
    <property type="molecule type" value="Genomic_DNA"/>
</dbReference>
<feature type="domain" description="LysM" evidence="1">
    <location>
        <begin position="57"/>
        <end position="101"/>
    </location>
</feature>
<dbReference type="EMBL" id="CAFBPS010000147">
    <property type="protein sequence ID" value="CAB5035726.1"/>
    <property type="molecule type" value="Genomic_DNA"/>
</dbReference>
<dbReference type="Pfam" id="PF01476">
    <property type="entry name" value="LysM"/>
    <property type="match status" value="1"/>
</dbReference>
<dbReference type="EMBL" id="CAEZYH010000212">
    <property type="protein sequence ID" value="CAB4738926.1"/>
    <property type="molecule type" value="Genomic_DNA"/>
</dbReference>
<proteinExistence type="predicted"/>
<dbReference type="SMART" id="SM00257">
    <property type="entry name" value="LysM"/>
    <property type="match status" value="1"/>
</dbReference>
<dbReference type="CDD" id="cd00118">
    <property type="entry name" value="LysM"/>
    <property type="match status" value="1"/>
</dbReference>
<reference evidence="2" key="1">
    <citation type="submission" date="2020-05" db="EMBL/GenBank/DDBJ databases">
        <authorList>
            <person name="Chiriac C."/>
            <person name="Salcher M."/>
            <person name="Ghai R."/>
            <person name="Kavagutti S V."/>
        </authorList>
    </citation>
    <scope>NUCLEOTIDE SEQUENCE</scope>
</reference>
<dbReference type="EMBL" id="CAFAAL010000107">
    <property type="protein sequence ID" value="CAB4809979.1"/>
    <property type="molecule type" value="Genomic_DNA"/>
</dbReference>
<dbReference type="Gene3D" id="3.10.350.10">
    <property type="entry name" value="LysM domain"/>
    <property type="match status" value="1"/>
</dbReference>
<evidence type="ECO:0000313" key="5">
    <source>
        <dbReference type="EMBL" id="CAB4859559.1"/>
    </source>
</evidence>
<gene>
    <name evidence="2" type="ORF">UFOPK2658_02159</name>
    <name evidence="3" type="ORF">UFOPK2880_01014</name>
    <name evidence="4" type="ORF">UFOPK3004_01171</name>
    <name evidence="5" type="ORF">UFOPK3304_00372</name>
    <name evidence="6" type="ORF">UFOPK3494_01746</name>
    <name evidence="7" type="ORF">UFOPK4134_01513</name>
</gene>
<dbReference type="PANTHER" id="PTHR33734">
    <property type="entry name" value="LYSM DOMAIN-CONTAINING GPI-ANCHORED PROTEIN 2"/>
    <property type="match status" value="1"/>
</dbReference>
<organism evidence="2">
    <name type="scientific">freshwater metagenome</name>
    <dbReference type="NCBI Taxonomy" id="449393"/>
    <lineage>
        <taxon>unclassified sequences</taxon>
        <taxon>metagenomes</taxon>
        <taxon>ecological metagenomes</taxon>
    </lineage>
</organism>
<evidence type="ECO:0000259" key="1">
    <source>
        <dbReference type="PROSITE" id="PS51782"/>
    </source>
</evidence>
<evidence type="ECO:0000313" key="2">
    <source>
        <dbReference type="EMBL" id="CAB4738926.1"/>
    </source>
</evidence>
<dbReference type="InterPro" id="IPR018392">
    <property type="entry name" value="LysM"/>
</dbReference>
<evidence type="ECO:0000313" key="7">
    <source>
        <dbReference type="EMBL" id="CAB5035726.1"/>
    </source>
</evidence>
<dbReference type="InterPro" id="IPR036779">
    <property type="entry name" value="LysM_dom_sf"/>
</dbReference>
<name>A0A6J6SVB9_9ZZZZ</name>
<dbReference type="PANTHER" id="PTHR33734:SF22">
    <property type="entry name" value="MEMBRANE-BOUND LYTIC MUREIN TRANSGLYCOSYLASE D"/>
    <property type="match status" value="1"/>
</dbReference>
<evidence type="ECO:0000313" key="3">
    <source>
        <dbReference type="EMBL" id="CAB4774457.1"/>
    </source>
</evidence>
<dbReference type="SUPFAM" id="SSF54106">
    <property type="entry name" value="LysM domain"/>
    <property type="match status" value="1"/>
</dbReference>
<evidence type="ECO:0000313" key="6">
    <source>
        <dbReference type="EMBL" id="CAB4914739.1"/>
    </source>
</evidence>
<sequence>MNSRRVVGVAALSGLISLLSACGGEDTKVADTLPVMVAESTTTIPLETTTTLAANPEFYTIQQGDTLSAIAASFGVTVADIVAANGLANADAIQAGQKLAIPANGSAPSTTAVVATTVAATGSSTTMAP</sequence>
<accession>A0A6J6SVB9</accession>
<protein>
    <submittedName>
        <fullName evidence="2">Unannotated protein</fullName>
    </submittedName>
</protein>
<evidence type="ECO:0000313" key="4">
    <source>
        <dbReference type="EMBL" id="CAB4809979.1"/>
    </source>
</evidence>
<dbReference type="EMBL" id="CAFBMF010000178">
    <property type="protein sequence ID" value="CAB4914739.1"/>
    <property type="molecule type" value="Genomic_DNA"/>
</dbReference>
<dbReference type="PROSITE" id="PS51257">
    <property type="entry name" value="PROKAR_LIPOPROTEIN"/>
    <property type="match status" value="1"/>
</dbReference>
<dbReference type="EMBL" id="CAEZZP010000059">
    <property type="protein sequence ID" value="CAB4774457.1"/>
    <property type="molecule type" value="Genomic_DNA"/>
</dbReference>
<dbReference type="AlphaFoldDB" id="A0A6J6SVB9"/>